<feature type="compositionally biased region" description="Polar residues" evidence="2">
    <location>
        <begin position="300"/>
        <end position="310"/>
    </location>
</feature>
<feature type="region of interest" description="Disordered" evidence="2">
    <location>
        <begin position="292"/>
        <end position="314"/>
    </location>
</feature>
<feature type="compositionally biased region" description="Basic and acidic residues" evidence="2">
    <location>
        <begin position="120"/>
        <end position="130"/>
    </location>
</feature>
<keyword evidence="4" id="KW-1185">Reference proteome</keyword>
<name>A0A835GR75_SPOEX</name>
<feature type="region of interest" description="Disordered" evidence="2">
    <location>
        <begin position="38"/>
        <end position="141"/>
    </location>
</feature>
<feature type="compositionally biased region" description="Basic and acidic residues" evidence="2">
    <location>
        <begin position="230"/>
        <end position="243"/>
    </location>
</feature>
<evidence type="ECO:0000256" key="2">
    <source>
        <dbReference type="SAM" id="MobiDB-lite"/>
    </source>
</evidence>
<feature type="compositionally biased region" description="Polar residues" evidence="2">
    <location>
        <begin position="349"/>
        <end position="367"/>
    </location>
</feature>
<protein>
    <submittedName>
        <fullName evidence="3">Uncharacterized protein</fullName>
    </submittedName>
</protein>
<dbReference type="Proteomes" id="UP000648187">
    <property type="component" value="Unassembled WGS sequence"/>
</dbReference>
<feature type="region of interest" description="Disordered" evidence="2">
    <location>
        <begin position="223"/>
        <end position="243"/>
    </location>
</feature>
<dbReference type="EMBL" id="JACKWZ010000022">
    <property type="protein sequence ID" value="KAF9421678.1"/>
    <property type="molecule type" value="Genomic_DNA"/>
</dbReference>
<dbReference type="AlphaFoldDB" id="A0A835GR75"/>
<accession>A0A835GR75</accession>
<reference evidence="3" key="1">
    <citation type="submission" date="2020-08" db="EMBL/GenBank/DDBJ databases">
        <title>Spodoptera exigua strain:BAW_Kor-Di-RS1 Genome sequencing and assembly.</title>
        <authorList>
            <person name="Kim J."/>
            <person name="Nam H.Y."/>
            <person name="Kwon M."/>
            <person name="Choi J.H."/>
            <person name="Cho S.R."/>
            <person name="Kim G.-H."/>
        </authorList>
    </citation>
    <scope>NUCLEOTIDE SEQUENCE</scope>
    <source>
        <strain evidence="3">BAW_Kor-Di-RS1</strain>
        <tissue evidence="3">Whole-body</tissue>
    </source>
</reference>
<organism evidence="3 4">
    <name type="scientific">Spodoptera exigua</name>
    <name type="common">Beet armyworm</name>
    <name type="synonym">Noctua fulgens</name>
    <dbReference type="NCBI Taxonomy" id="7107"/>
    <lineage>
        <taxon>Eukaryota</taxon>
        <taxon>Metazoa</taxon>
        <taxon>Ecdysozoa</taxon>
        <taxon>Arthropoda</taxon>
        <taxon>Hexapoda</taxon>
        <taxon>Insecta</taxon>
        <taxon>Pterygota</taxon>
        <taxon>Neoptera</taxon>
        <taxon>Endopterygota</taxon>
        <taxon>Lepidoptera</taxon>
        <taxon>Glossata</taxon>
        <taxon>Ditrysia</taxon>
        <taxon>Noctuoidea</taxon>
        <taxon>Noctuidae</taxon>
        <taxon>Amphipyrinae</taxon>
        <taxon>Spodoptera</taxon>
    </lineage>
</organism>
<gene>
    <name evidence="3" type="ORF">HW555_002359</name>
</gene>
<proteinExistence type="predicted"/>
<evidence type="ECO:0000256" key="1">
    <source>
        <dbReference type="SAM" id="Coils"/>
    </source>
</evidence>
<comment type="caution">
    <text evidence="3">The sequence shown here is derived from an EMBL/GenBank/DDBJ whole genome shotgun (WGS) entry which is preliminary data.</text>
</comment>
<feature type="compositionally biased region" description="Basic and acidic residues" evidence="2">
    <location>
        <begin position="64"/>
        <end position="76"/>
    </location>
</feature>
<keyword evidence="1" id="KW-0175">Coiled coil</keyword>
<evidence type="ECO:0000313" key="4">
    <source>
        <dbReference type="Proteomes" id="UP000648187"/>
    </source>
</evidence>
<feature type="region of interest" description="Disordered" evidence="2">
    <location>
        <begin position="349"/>
        <end position="391"/>
    </location>
</feature>
<evidence type="ECO:0000313" key="3">
    <source>
        <dbReference type="EMBL" id="KAF9421678.1"/>
    </source>
</evidence>
<sequence length="480" mass="53113">MSAPVRLSTCAAGRRPAVSFGECERLVLATVTQTKGYEFTMEPPSRTKEPPTPYRDARFKRKPGKEISQEALDKKQTTNGIDGAEIPGQAPEELHTASAMEGKDNSQRPPDVVMTTSQIKDTEHPQKSPEEVIIESSITDKENLLAPPDIVMTGNEMRDRDNITQLPEISTRNEIQGSEKLLTTNEQQSTECIYRRPEITLPAFDIQVATTSKARPEICAATASPRIPKRSRDQRPTSTKKELSTRAKIASILKAWKRGQRRRRARERMTKNLVRKMLGPGFWRDITVSDRNEAGGPGMQRSTPTCTATTARPHPPQIRATEYPQAHCSTTMSTSAAATTSEAIGIRATTSHTEIATTANKPSTTSAFEPKQGSPSDVIILDDDDSSDSDTIPIEEAIKHSPLAEMAAEMDAKDKVEARRKARENQNYDLQRELEKNKRMHEQVMKEMQQHLKTPVQTLGAAGLCGVFATPLPSLMEEDG</sequence>
<feature type="coiled-coil region" evidence="1">
    <location>
        <begin position="413"/>
        <end position="451"/>
    </location>
</feature>